<organism evidence="9">
    <name type="scientific">freshwater metagenome</name>
    <dbReference type="NCBI Taxonomy" id="449393"/>
    <lineage>
        <taxon>unclassified sequences</taxon>
        <taxon>metagenomes</taxon>
        <taxon>ecological metagenomes</taxon>
    </lineage>
</organism>
<dbReference type="PANTHER" id="PTHR34978">
    <property type="entry name" value="POSSIBLE SENSOR-TRANSDUCER PROTEIN BLAR"/>
    <property type="match status" value="1"/>
</dbReference>
<name>A0A6J6BTZ9_9ZZZZ</name>
<keyword evidence="5" id="KW-0862">Zinc</keyword>
<feature type="transmembrane region" description="Helical" evidence="7">
    <location>
        <begin position="77"/>
        <end position="100"/>
    </location>
</feature>
<dbReference type="EMBL" id="CAFAAP010000035">
    <property type="protein sequence ID" value="CAB4797518.1"/>
    <property type="molecule type" value="Genomic_DNA"/>
</dbReference>
<comment type="cofactor">
    <cofactor evidence="1">
        <name>Zn(2+)</name>
        <dbReference type="ChEBI" id="CHEBI:29105"/>
    </cofactor>
</comment>
<evidence type="ECO:0000256" key="1">
    <source>
        <dbReference type="ARBA" id="ARBA00001947"/>
    </source>
</evidence>
<keyword evidence="7" id="KW-0472">Membrane</keyword>
<evidence type="ECO:0000313" key="12">
    <source>
        <dbReference type="EMBL" id="CAB4986973.1"/>
    </source>
</evidence>
<dbReference type="GO" id="GO:0006508">
    <property type="term" value="P:proteolysis"/>
    <property type="evidence" value="ECO:0007669"/>
    <property type="project" value="UniProtKB-KW"/>
</dbReference>
<proteinExistence type="predicted"/>
<evidence type="ECO:0000256" key="3">
    <source>
        <dbReference type="ARBA" id="ARBA00022723"/>
    </source>
</evidence>
<evidence type="ECO:0000256" key="2">
    <source>
        <dbReference type="ARBA" id="ARBA00022670"/>
    </source>
</evidence>
<reference evidence="9" key="1">
    <citation type="submission" date="2020-05" db="EMBL/GenBank/DDBJ databases">
        <authorList>
            <person name="Chiriac C."/>
            <person name="Salcher M."/>
            <person name="Ghai R."/>
            <person name="Kavagutti S V."/>
        </authorList>
    </citation>
    <scope>NUCLEOTIDE SEQUENCE</scope>
</reference>
<keyword evidence="7" id="KW-1133">Transmembrane helix</keyword>
<protein>
    <submittedName>
        <fullName evidence="9">Unannotated protein</fullName>
    </submittedName>
</protein>
<feature type="transmembrane region" description="Helical" evidence="7">
    <location>
        <begin position="36"/>
        <end position="57"/>
    </location>
</feature>
<feature type="domain" description="Peptidase M48" evidence="8">
    <location>
        <begin position="102"/>
        <end position="177"/>
    </location>
</feature>
<keyword evidence="4" id="KW-0378">Hydrolase</keyword>
<dbReference type="PANTHER" id="PTHR34978:SF3">
    <property type="entry name" value="SLR0241 PROTEIN"/>
    <property type="match status" value="1"/>
</dbReference>
<evidence type="ECO:0000256" key="5">
    <source>
        <dbReference type="ARBA" id="ARBA00022833"/>
    </source>
</evidence>
<dbReference type="GO" id="GO:0004222">
    <property type="term" value="F:metalloendopeptidase activity"/>
    <property type="evidence" value="ECO:0007669"/>
    <property type="project" value="InterPro"/>
</dbReference>
<dbReference type="Pfam" id="PF01435">
    <property type="entry name" value="Peptidase_M48"/>
    <property type="match status" value="1"/>
</dbReference>
<evidence type="ECO:0000256" key="6">
    <source>
        <dbReference type="ARBA" id="ARBA00023049"/>
    </source>
</evidence>
<sequence length="291" mass="31839">MPVLLAVFTPVLLVTFVALAVSGVHSRLRPQIASRMLLTLLLLGAFAAVPVLIELIIGSLFEVPVIGSWFHDGAHDLGFHVNVGQIIALFVCCGLLSMAIKIKRVIRSYYRSNSSTGSELVVVHDQRPFAFVTPGPNGEVAISSALVEMLSPQEFELVVAHERAHQYGRHDRLLLIGNICTAIIPLLKPVLHRLEFSLERIADDCAAKISGSRELVARTLARVALYDDLPALTLGISKVGVAARVIALTNCSNNLTRRNLAMMWVFVFSLLPVTLLQWHHVFASLRQVCGV</sequence>
<evidence type="ECO:0000313" key="10">
    <source>
        <dbReference type="EMBL" id="CAB4667383.1"/>
    </source>
</evidence>
<accession>A0A6J6BTZ9</accession>
<evidence type="ECO:0000259" key="8">
    <source>
        <dbReference type="Pfam" id="PF01435"/>
    </source>
</evidence>
<dbReference type="EMBL" id="CAEZWU010000074">
    <property type="protein sequence ID" value="CAB4667383.1"/>
    <property type="molecule type" value="Genomic_DNA"/>
</dbReference>
<dbReference type="InterPro" id="IPR001915">
    <property type="entry name" value="Peptidase_M48"/>
</dbReference>
<keyword evidence="7" id="KW-0812">Transmembrane</keyword>
<dbReference type="GO" id="GO:0046872">
    <property type="term" value="F:metal ion binding"/>
    <property type="evidence" value="ECO:0007669"/>
    <property type="project" value="UniProtKB-KW"/>
</dbReference>
<gene>
    <name evidence="9" type="ORF">UFOPK1353_01021</name>
    <name evidence="10" type="ORF">UFOPK2292_00620</name>
    <name evidence="11" type="ORF">UFOPK3026_00361</name>
    <name evidence="12" type="ORF">UFOPK4020_00040</name>
</gene>
<dbReference type="CDD" id="cd07326">
    <property type="entry name" value="M56_BlaR1_MecR1_like"/>
    <property type="match status" value="1"/>
</dbReference>
<keyword evidence="2" id="KW-0645">Protease</keyword>
<evidence type="ECO:0000313" key="11">
    <source>
        <dbReference type="EMBL" id="CAB4797518.1"/>
    </source>
</evidence>
<dbReference type="EMBL" id="CAFBOV010000004">
    <property type="protein sequence ID" value="CAB4986973.1"/>
    <property type="molecule type" value="Genomic_DNA"/>
</dbReference>
<evidence type="ECO:0000313" key="9">
    <source>
        <dbReference type="EMBL" id="CAB4542630.1"/>
    </source>
</evidence>
<dbReference type="InterPro" id="IPR052173">
    <property type="entry name" value="Beta-lactam_resp_regulator"/>
</dbReference>
<evidence type="ECO:0000256" key="4">
    <source>
        <dbReference type="ARBA" id="ARBA00022801"/>
    </source>
</evidence>
<feature type="transmembrane region" description="Helical" evidence="7">
    <location>
        <begin position="6"/>
        <end position="24"/>
    </location>
</feature>
<dbReference type="Gene3D" id="3.30.2010.10">
    <property type="entry name" value="Metalloproteases ('zincins'), catalytic domain"/>
    <property type="match status" value="1"/>
</dbReference>
<evidence type="ECO:0000256" key="7">
    <source>
        <dbReference type="SAM" id="Phobius"/>
    </source>
</evidence>
<dbReference type="EMBL" id="CAEZSE010000190">
    <property type="protein sequence ID" value="CAB4542630.1"/>
    <property type="molecule type" value="Genomic_DNA"/>
</dbReference>
<feature type="transmembrane region" description="Helical" evidence="7">
    <location>
        <begin position="260"/>
        <end position="278"/>
    </location>
</feature>
<dbReference type="AlphaFoldDB" id="A0A6J6BTZ9"/>
<keyword evidence="6" id="KW-0482">Metalloprotease</keyword>
<keyword evidence="3" id="KW-0479">Metal-binding</keyword>